<dbReference type="Proteomes" id="UP000613740">
    <property type="component" value="Unassembled WGS sequence"/>
</dbReference>
<organism evidence="2 3">
    <name type="scientific">Chlamydomonas schloesseri</name>
    <dbReference type="NCBI Taxonomy" id="2026947"/>
    <lineage>
        <taxon>Eukaryota</taxon>
        <taxon>Viridiplantae</taxon>
        <taxon>Chlorophyta</taxon>
        <taxon>core chlorophytes</taxon>
        <taxon>Chlorophyceae</taxon>
        <taxon>CS clade</taxon>
        <taxon>Chlamydomonadales</taxon>
        <taxon>Chlamydomonadaceae</taxon>
        <taxon>Chlamydomonas</taxon>
    </lineage>
</organism>
<feature type="region of interest" description="Disordered" evidence="1">
    <location>
        <begin position="257"/>
        <end position="333"/>
    </location>
</feature>
<feature type="region of interest" description="Disordered" evidence="1">
    <location>
        <begin position="393"/>
        <end position="431"/>
    </location>
</feature>
<gene>
    <name evidence="2" type="ORF">HYH02_007024</name>
</gene>
<dbReference type="OrthoDB" id="551632at2759"/>
<accession>A0A836B558</accession>
<keyword evidence="3" id="KW-1185">Reference proteome</keyword>
<dbReference type="EMBL" id="JAEHOD010000019">
    <property type="protein sequence ID" value="KAG2447996.1"/>
    <property type="molecule type" value="Genomic_DNA"/>
</dbReference>
<feature type="region of interest" description="Disordered" evidence="1">
    <location>
        <begin position="514"/>
        <end position="535"/>
    </location>
</feature>
<comment type="caution">
    <text evidence="2">The sequence shown here is derived from an EMBL/GenBank/DDBJ whole genome shotgun (WGS) entry which is preliminary data.</text>
</comment>
<proteinExistence type="predicted"/>
<feature type="compositionally biased region" description="Gly residues" evidence="1">
    <location>
        <begin position="156"/>
        <end position="176"/>
    </location>
</feature>
<evidence type="ECO:0000256" key="1">
    <source>
        <dbReference type="SAM" id="MobiDB-lite"/>
    </source>
</evidence>
<name>A0A836B558_9CHLO</name>
<feature type="compositionally biased region" description="Low complexity" evidence="1">
    <location>
        <begin position="306"/>
        <end position="333"/>
    </location>
</feature>
<feature type="compositionally biased region" description="Low complexity" evidence="1">
    <location>
        <begin position="129"/>
        <end position="155"/>
    </location>
</feature>
<reference evidence="2" key="1">
    <citation type="journal article" date="2020" name="bioRxiv">
        <title>Comparative genomics of Chlamydomonas.</title>
        <authorList>
            <person name="Craig R.J."/>
            <person name="Hasan A.R."/>
            <person name="Ness R.W."/>
            <person name="Keightley P.D."/>
        </authorList>
    </citation>
    <scope>NUCLEOTIDE SEQUENCE</scope>
    <source>
        <strain evidence="2">CCAP 11/173</strain>
    </source>
</reference>
<sequence length="668" mass="68659">MGMLYDKFVGTASLGNAAVRMELHERGLTPRSAPVGPDPRNSGLVESGDRVAPSPSPGMAVVMAAAGSAVRAAALDEQYAEQAAAAAKMKYVAPHIAKKYGIKQHIRPASASASPYAASSVSAGTAATARGAGAAQRPTTAAGASRPGTADADTGAGPGSPSGTAGGAGGSSGSGGVANAHLPYGGKPPRPQSAAFVAVSRSKAQTTGSKFMYGGNPDVPNPGKYFPRYGAMDKAQHVRDWSKMYGGPYGSAAAAAAQVRRPGSAPPGGQRSEVTTGGGAAAAEASGYPTAQASTAGGGGGAPKRSMSMSSSAPAAQQQQQQQQPTAAELARAQMAARHDELFAGAYRVHERAPPPPPGTTSFKAPGRKPPETTTTAGHLYGEYFREGYDALTRRSSRPSSAFQRQVPRPPPTALAPHGDTGPALGPGVYCAEKPLPATHTGRHVTAGHSSLAQTRDWGRTGARPVSAPHARPPPAAAYHQGYWGPDGPPAALFPDTPEYDQLVALRALQERVQQREDALHPRRAASARQHPNQAITAAATAAAAPPIQPPQYAIADADPRVDGRPLAYVGPERYGQYSSTGLARRVQGGAFSKSTRAIAAHGMRVMADGKVTPPANVAVRVANDLTYDYDVAVEGHRGRPPAWQMPPNRNALSQRWVSTAATAYLNA</sequence>
<protein>
    <submittedName>
        <fullName evidence="2">Uncharacterized protein</fullName>
    </submittedName>
</protein>
<evidence type="ECO:0000313" key="3">
    <source>
        <dbReference type="Proteomes" id="UP000613740"/>
    </source>
</evidence>
<feature type="region of interest" description="Disordered" evidence="1">
    <location>
        <begin position="129"/>
        <end position="201"/>
    </location>
</feature>
<evidence type="ECO:0000313" key="2">
    <source>
        <dbReference type="EMBL" id="KAG2447996.1"/>
    </source>
</evidence>
<feature type="region of interest" description="Disordered" evidence="1">
    <location>
        <begin position="28"/>
        <end position="53"/>
    </location>
</feature>
<dbReference type="AlphaFoldDB" id="A0A836B558"/>
<feature type="region of interest" description="Disordered" evidence="1">
    <location>
        <begin position="349"/>
        <end position="379"/>
    </location>
</feature>